<dbReference type="GO" id="GO:0007064">
    <property type="term" value="P:mitotic sister chromatid cohesion"/>
    <property type="evidence" value="ECO:0007669"/>
    <property type="project" value="InterPro"/>
</dbReference>
<dbReference type="Proteomes" id="UP000697127">
    <property type="component" value="Unassembled WGS sequence"/>
</dbReference>
<keyword evidence="3" id="KW-0132">Cell division</keyword>
<accession>A0A9P6WHY7</accession>
<dbReference type="GO" id="GO:0005634">
    <property type="term" value="C:nucleus"/>
    <property type="evidence" value="ECO:0007669"/>
    <property type="project" value="UniProtKB-SubCell"/>
</dbReference>
<gene>
    <name evidence="8" type="ORF">C6P40_004206</name>
</gene>
<protein>
    <submittedName>
        <fullName evidence="8">Uncharacterized protein</fullName>
    </submittedName>
</protein>
<dbReference type="GO" id="GO:0051301">
    <property type="term" value="P:cell division"/>
    <property type="evidence" value="ECO:0007669"/>
    <property type="project" value="UniProtKB-KW"/>
</dbReference>
<reference evidence="8" key="1">
    <citation type="submission" date="2020-11" db="EMBL/GenBank/DDBJ databases">
        <title>Kefir isolates.</title>
        <authorList>
            <person name="Marcisauskas S."/>
            <person name="Kim Y."/>
            <person name="Blasche S."/>
        </authorList>
    </citation>
    <scope>NUCLEOTIDE SEQUENCE</scope>
    <source>
        <strain evidence="8">Olga-1</strain>
    </source>
</reference>
<comment type="caution">
    <text evidence="8">The sequence shown here is derived from an EMBL/GenBank/DDBJ whole genome shotgun (WGS) entry which is preliminary data.</text>
</comment>
<evidence type="ECO:0000256" key="4">
    <source>
        <dbReference type="ARBA" id="ARBA00022776"/>
    </source>
</evidence>
<dbReference type="Pfam" id="PF10345">
    <property type="entry name" value="Cohesin_load"/>
    <property type="match status" value="1"/>
</dbReference>
<evidence type="ECO:0000256" key="2">
    <source>
        <dbReference type="ARBA" id="ARBA00008585"/>
    </source>
</evidence>
<keyword evidence="4" id="KW-0498">Mitosis</keyword>
<comment type="subcellular location">
    <subcellularLocation>
        <location evidence="1">Nucleus</location>
    </subcellularLocation>
</comment>
<evidence type="ECO:0000256" key="6">
    <source>
        <dbReference type="ARBA" id="ARBA00023242"/>
    </source>
</evidence>
<name>A0A9P6WHY7_9ASCO</name>
<evidence type="ECO:0000313" key="8">
    <source>
        <dbReference type="EMBL" id="KAG0686398.1"/>
    </source>
</evidence>
<evidence type="ECO:0000256" key="1">
    <source>
        <dbReference type="ARBA" id="ARBA00004123"/>
    </source>
</evidence>
<dbReference type="GO" id="GO:0007059">
    <property type="term" value="P:chromosome segregation"/>
    <property type="evidence" value="ECO:0007669"/>
    <property type="project" value="UniProtKB-KW"/>
</dbReference>
<dbReference type="EMBL" id="PUHW01000538">
    <property type="protein sequence ID" value="KAG0686398.1"/>
    <property type="molecule type" value="Genomic_DNA"/>
</dbReference>
<organism evidence="8 9">
    <name type="scientific">Pichia californica</name>
    <dbReference type="NCBI Taxonomy" id="460514"/>
    <lineage>
        <taxon>Eukaryota</taxon>
        <taxon>Fungi</taxon>
        <taxon>Dikarya</taxon>
        <taxon>Ascomycota</taxon>
        <taxon>Saccharomycotina</taxon>
        <taxon>Pichiomycetes</taxon>
        <taxon>Pichiales</taxon>
        <taxon>Pichiaceae</taxon>
        <taxon>Pichia</taxon>
    </lineage>
</organism>
<dbReference type="InterPro" id="IPR019440">
    <property type="entry name" value="MAU2"/>
</dbReference>
<comment type="similarity">
    <text evidence="2">Belongs to the SCC4/mau-2 family.</text>
</comment>
<evidence type="ECO:0000256" key="3">
    <source>
        <dbReference type="ARBA" id="ARBA00022618"/>
    </source>
</evidence>
<keyword evidence="7" id="KW-0131">Cell cycle</keyword>
<sequence length="755" mass="89358">MSQNNDLIAWKLIQASENYISKAHQIGPKILHSNNLNTYNTLIKASINCLFKVLRNYSSILDAKIQSILYYKVSYILFKETISSDLALDYCLKGIQITKRNEPNLTLLKLKLQYLNFQIQFNSNFSKDSKISSLNYINNLIKNEIPNHESFNDIKFFFKFIKFKYFSSIHNIDRNIIDLQNLYSQLNLKISKKNYSFNHFILINLIELQILNLNFPIDIIKKNILLLKDNNDYDYKLSIQYKSIIILFNLLISLREYDFNNLNQNIQKIDDFLKLFKSNNNNSSTKLKWQNKINFNFQNVNIIDSNLFNVEFNWLSFKDFSIISYFYCGILYSFKSWNNKNKSNKIFNFINSLLIESNLFSSNISFEDLQIMKIKQNFIKILISSYQLLSDFIKDKYPLITNNNNNNNNNNKSSLLNLNKYKELSNFIDSYNSNNNLSTIEIIIYNNLIPLIQYIFAMIHQRNSSFIKSLYYYTKVMKFTAKNLKLSINSSNLLFENENFNDSIFIDFFQSNIGLLGSYSQPIEISNEFFILSILNSLPIIQYLIEIEKINQKNLSEFDIFYDNNMKKYLNLIKIKEYFILKLNNFLNLISLNKNLNNNSIFKLTIQSILYFYSKNFKNKDFLNLIFNNLNLKKIEDLSPLLTSYLYLIMGYNYIKNPGISELENLNLKVGYFTLACKFSTLSSLSINSNFIAKLSYLEIWKIMNNNKNLYSKENINHVYEKFQHFSNNKHSLDDDHDDHDDDLNNKNLKRVKFV</sequence>
<evidence type="ECO:0000256" key="7">
    <source>
        <dbReference type="ARBA" id="ARBA00023306"/>
    </source>
</evidence>
<proteinExistence type="inferred from homology"/>
<keyword evidence="9" id="KW-1185">Reference proteome</keyword>
<evidence type="ECO:0000256" key="5">
    <source>
        <dbReference type="ARBA" id="ARBA00022829"/>
    </source>
</evidence>
<keyword evidence="5" id="KW-0159">Chromosome partition</keyword>
<evidence type="ECO:0000313" key="9">
    <source>
        <dbReference type="Proteomes" id="UP000697127"/>
    </source>
</evidence>
<dbReference type="AlphaFoldDB" id="A0A9P6WHY7"/>
<keyword evidence="6" id="KW-0539">Nucleus</keyword>